<dbReference type="GO" id="GO:0006303">
    <property type="term" value="P:double-strand break repair via nonhomologous end joining"/>
    <property type="evidence" value="ECO:0007669"/>
    <property type="project" value="TreeGrafter"/>
</dbReference>
<dbReference type="GO" id="GO:0030870">
    <property type="term" value="C:Mre11 complex"/>
    <property type="evidence" value="ECO:0007669"/>
    <property type="project" value="TreeGrafter"/>
</dbReference>
<feature type="compositionally biased region" description="Polar residues" evidence="2">
    <location>
        <begin position="270"/>
        <end position="281"/>
    </location>
</feature>
<evidence type="ECO:0000259" key="3">
    <source>
        <dbReference type="SMART" id="SM01347"/>
    </source>
</evidence>
<evidence type="ECO:0000313" key="4">
    <source>
        <dbReference type="EMBL" id="GAX85793.1"/>
    </source>
</evidence>
<dbReference type="InterPro" id="IPR004843">
    <property type="entry name" value="Calcineurin-like_PHP"/>
</dbReference>
<dbReference type="Pfam" id="PF04152">
    <property type="entry name" value="Mre11_DNA_bind"/>
    <property type="match status" value="1"/>
</dbReference>
<dbReference type="PANTHER" id="PTHR10139">
    <property type="entry name" value="DOUBLE-STRAND BREAK REPAIR PROTEIN MRE11"/>
    <property type="match status" value="1"/>
</dbReference>
<feature type="region of interest" description="Disordered" evidence="2">
    <location>
        <begin position="548"/>
        <end position="645"/>
    </location>
</feature>
<name>A0A250XRZ9_9CHLO</name>
<dbReference type="Proteomes" id="UP000232323">
    <property type="component" value="Unassembled WGS sequence"/>
</dbReference>
<feature type="compositionally biased region" description="Gly residues" evidence="2">
    <location>
        <begin position="590"/>
        <end position="606"/>
    </location>
</feature>
<evidence type="ECO:0000256" key="2">
    <source>
        <dbReference type="SAM" id="MobiDB-lite"/>
    </source>
</evidence>
<feature type="region of interest" description="Disordered" evidence="2">
    <location>
        <begin position="260"/>
        <end position="281"/>
    </location>
</feature>
<dbReference type="GO" id="GO:0000723">
    <property type="term" value="P:telomere maintenance"/>
    <property type="evidence" value="ECO:0007669"/>
    <property type="project" value="TreeGrafter"/>
</dbReference>
<accession>A0A250XRZ9</accession>
<dbReference type="OrthoDB" id="30417at2759"/>
<evidence type="ECO:0000313" key="5">
    <source>
        <dbReference type="Proteomes" id="UP000232323"/>
    </source>
</evidence>
<dbReference type="GO" id="GO:0097552">
    <property type="term" value="P:mitochondrial double-strand break repair via homologous recombination"/>
    <property type="evidence" value="ECO:0007669"/>
    <property type="project" value="TreeGrafter"/>
</dbReference>
<organism evidence="4 5">
    <name type="scientific">Chlamydomonas eustigma</name>
    <dbReference type="NCBI Taxonomy" id="1157962"/>
    <lineage>
        <taxon>Eukaryota</taxon>
        <taxon>Viridiplantae</taxon>
        <taxon>Chlorophyta</taxon>
        <taxon>core chlorophytes</taxon>
        <taxon>Chlorophyceae</taxon>
        <taxon>CS clade</taxon>
        <taxon>Chlamydomonadales</taxon>
        <taxon>Chlamydomonadaceae</taxon>
        <taxon>Chlamydomonas</taxon>
    </lineage>
</organism>
<keyword evidence="1" id="KW-0378">Hydrolase</keyword>
<dbReference type="InterPro" id="IPR007281">
    <property type="entry name" value="Mre11_DNA-bd"/>
</dbReference>
<evidence type="ECO:0000256" key="1">
    <source>
        <dbReference type="ARBA" id="ARBA00022801"/>
    </source>
</evidence>
<feature type="compositionally biased region" description="Acidic residues" evidence="2">
    <location>
        <begin position="775"/>
        <end position="784"/>
    </location>
</feature>
<dbReference type="GO" id="GO:0000014">
    <property type="term" value="F:single-stranded DNA endodeoxyribonuclease activity"/>
    <property type="evidence" value="ECO:0007669"/>
    <property type="project" value="TreeGrafter"/>
</dbReference>
<dbReference type="PANTHER" id="PTHR10139:SF1">
    <property type="entry name" value="DOUBLE-STRAND BREAK REPAIR PROTEIN MRE11"/>
    <property type="match status" value="1"/>
</dbReference>
<feature type="region of interest" description="Disordered" evidence="2">
    <location>
        <begin position="750"/>
        <end position="927"/>
    </location>
</feature>
<dbReference type="InterPro" id="IPR029052">
    <property type="entry name" value="Metallo-depent_PP-like"/>
</dbReference>
<feature type="compositionally biased region" description="Low complexity" evidence="2">
    <location>
        <begin position="614"/>
        <end position="623"/>
    </location>
</feature>
<feature type="compositionally biased region" description="Low complexity" evidence="2">
    <location>
        <begin position="889"/>
        <end position="898"/>
    </location>
</feature>
<dbReference type="EMBL" id="BEGY01000192">
    <property type="protein sequence ID" value="GAX85793.1"/>
    <property type="molecule type" value="Genomic_DNA"/>
</dbReference>
<keyword evidence="5" id="KW-1185">Reference proteome</keyword>
<sequence length="927" mass="99848">MDAERVDPDLLKILISTDNHLGVWEKDEVRRDDSFDAFEEVLITATSLGADAVLLGGDLFHENKPSRASLVKAMQIISQHCLGDRPVPVQILSDQSSNFVSGQANYLDPNLNVGMPIFTIHGNHDDPSGSDNLSAVDILSSCKLVNYFGKHLLTGSSIGRVTISPILLKKGNTRLALYGLGSVRDERLGRLFAQAGMVTWQRPQPTEEVGLDDWVNVMVLHQNRVERGAQAKNTVQEAHLPAFLDLVVWGHEHECRPSLEDLRNPDVMNSGKSSKVLQPGSSVVTSLSEGEAKRKHLFMLEVKNNAYRVINYPLTTVRPFIFETVALKDQRGVRVEEPDTVTAFLEAKVSAMIERASLDNPSEPGVAPKLPLVRLRVDYTGFSTINAQRFGHKFVNKVANPQDILIWHKAAARRVKSEGAQLYESEELLRPEALDQQRIEDLVASNLKASLRVLHEDDLATALHNFVEKDEKQALHDLLSRSLYETTMPMLKDTQKLGVLGNNDVDLEEAVVECVRQRRDAKASGTQVPLENVPLLSSAFDFSSGDLLSGPPGTVHRGAGGAPSSLHADPPSTVQYNHRGMSDVDTALHEGGGGEMEETMGGGRGAGPSKRGGRATQAASSRGRGARGGGKGQLTAGAGIASSGKKQPSLFDSFMRTASQATATATQATTSSAAVAAPTAGKGFGDGIFAVPVGIPSWATSGPSEQNLDTQGSVREAAKSRSTTLTRQKRPQVVGADEIEDHVDELIEVTTRNGRRTRPTSRAASAKKGLKLASDDEAGLSDENDCYRDGEELEDNVEDESLEEEYIEDSDDGTSRKRKAGRALQTPKRGGTSGRGQKARAKAPTGRGRQDEDEICLDYDDPVSLKENSRQAGSKADTLPTATTQSSPGVAGTQATSTQGGGRKKPASFMQAVHPPKPKGKNWGAAK</sequence>
<dbReference type="InterPro" id="IPR038487">
    <property type="entry name" value="Mre11_capping_dom"/>
</dbReference>
<dbReference type="Gene3D" id="3.30.110.110">
    <property type="entry name" value="Mre11, capping domain"/>
    <property type="match status" value="1"/>
</dbReference>
<dbReference type="GO" id="GO:0000724">
    <property type="term" value="P:double-strand break repair via homologous recombination"/>
    <property type="evidence" value="ECO:0007669"/>
    <property type="project" value="TreeGrafter"/>
</dbReference>
<dbReference type="GO" id="GO:0030145">
    <property type="term" value="F:manganese ion binding"/>
    <property type="evidence" value="ECO:0007669"/>
    <property type="project" value="InterPro"/>
</dbReference>
<dbReference type="SMART" id="SM01347">
    <property type="entry name" value="Mre11_DNA_bind"/>
    <property type="match status" value="1"/>
</dbReference>
<reference evidence="4 5" key="1">
    <citation type="submission" date="2017-08" db="EMBL/GenBank/DDBJ databases">
        <title>Acidophilic green algal genome provides insights into adaptation to an acidic environment.</title>
        <authorList>
            <person name="Hirooka S."/>
            <person name="Hirose Y."/>
            <person name="Kanesaki Y."/>
            <person name="Higuchi S."/>
            <person name="Fujiwara T."/>
            <person name="Onuma R."/>
            <person name="Era A."/>
            <person name="Ohbayashi R."/>
            <person name="Uzuka A."/>
            <person name="Nozaki H."/>
            <person name="Yoshikawa H."/>
            <person name="Miyagishima S.Y."/>
        </authorList>
    </citation>
    <scope>NUCLEOTIDE SEQUENCE [LARGE SCALE GENOMIC DNA]</scope>
    <source>
        <strain evidence="4 5">NIES-2499</strain>
    </source>
</reference>
<gene>
    <name evidence="4" type="ORF">CEUSTIGMA_g13208.t1</name>
</gene>
<feature type="compositionally biased region" description="Acidic residues" evidence="2">
    <location>
        <begin position="791"/>
        <end position="812"/>
    </location>
</feature>
<dbReference type="STRING" id="1157962.A0A250XRZ9"/>
<dbReference type="AlphaFoldDB" id="A0A250XRZ9"/>
<dbReference type="GO" id="GO:0035861">
    <property type="term" value="C:site of double-strand break"/>
    <property type="evidence" value="ECO:0007669"/>
    <property type="project" value="TreeGrafter"/>
</dbReference>
<dbReference type="CDD" id="cd00840">
    <property type="entry name" value="MPP_Mre11_N"/>
    <property type="match status" value="1"/>
</dbReference>
<dbReference type="GO" id="GO:0042138">
    <property type="term" value="P:meiotic DNA double-strand break formation"/>
    <property type="evidence" value="ECO:0007669"/>
    <property type="project" value="TreeGrafter"/>
</dbReference>
<dbReference type="Pfam" id="PF00149">
    <property type="entry name" value="Metallophos"/>
    <property type="match status" value="1"/>
</dbReference>
<protein>
    <recommendedName>
        <fullName evidence="3">Mre11 DNA-binding domain-containing protein</fullName>
    </recommendedName>
</protein>
<dbReference type="GO" id="GO:0007095">
    <property type="term" value="P:mitotic G2 DNA damage checkpoint signaling"/>
    <property type="evidence" value="ECO:0007669"/>
    <property type="project" value="TreeGrafter"/>
</dbReference>
<dbReference type="SUPFAM" id="SSF56300">
    <property type="entry name" value="Metallo-dependent phosphatases"/>
    <property type="match status" value="1"/>
</dbReference>
<comment type="caution">
    <text evidence="4">The sequence shown here is derived from an EMBL/GenBank/DDBJ whole genome shotgun (WGS) entry which is preliminary data.</text>
</comment>
<dbReference type="Gene3D" id="3.60.21.10">
    <property type="match status" value="1"/>
</dbReference>
<proteinExistence type="predicted"/>
<feature type="compositionally biased region" description="Acidic residues" evidence="2">
    <location>
        <begin position="851"/>
        <end position="861"/>
    </location>
</feature>
<dbReference type="InterPro" id="IPR041796">
    <property type="entry name" value="Mre11_N"/>
</dbReference>
<feature type="domain" description="Mre11 DNA-binding" evidence="3">
    <location>
        <begin position="307"/>
        <end position="466"/>
    </location>
</feature>